<accession>V9H858</accession>
<keyword evidence="1" id="KW-0175">Coiled coil</keyword>
<sequence length="142" mass="15891">MMNFKTIAIALISASLTTGALAAETVYSWRQGSHNAYSDIPLNLRMDYANKMNVRTHTVSASTDTKLKTPDSLAQRQLELSQQIAAENKKVEDENAKRTAEAAKIKEENCQQARSNLNLAQNARNKDQLIPKYTNDISRFCN</sequence>
<feature type="coiled-coil region" evidence="1">
    <location>
        <begin position="88"/>
        <end position="123"/>
    </location>
</feature>
<evidence type="ECO:0000313" key="4">
    <source>
        <dbReference type="Proteomes" id="UP000017813"/>
    </source>
</evidence>
<dbReference type="HOGENOM" id="CLU_114924_0_0_4"/>
<evidence type="ECO:0000256" key="1">
    <source>
        <dbReference type="SAM" id="Coils"/>
    </source>
</evidence>
<evidence type="ECO:0000313" key="3">
    <source>
        <dbReference type="EMBL" id="EFG30669.1"/>
    </source>
</evidence>
<evidence type="ECO:0008006" key="5">
    <source>
        <dbReference type="Google" id="ProtNLM"/>
    </source>
</evidence>
<dbReference type="Proteomes" id="UP000017813">
    <property type="component" value="Unassembled WGS sequence"/>
</dbReference>
<name>V9H858_9NEIS</name>
<dbReference type="RefSeq" id="WP_002642280.1">
    <property type="nucleotide sequence ID" value="NZ_CP019448.1"/>
</dbReference>
<gene>
    <name evidence="3" type="ORF">HMPREF9021_01639</name>
</gene>
<dbReference type="EMBL" id="ADCY02000042">
    <property type="protein sequence ID" value="EFG30669.1"/>
    <property type="molecule type" value="Genomic_DNA"/>
</dbReference>
<feature type="signal peptide" evidence="2">
    <location>
        <begin position="1"/>
        <end position="22"/>
    </location>
</feature>
<dbReference type="eggNOG" id="ENOG50334WK">
    <property type="taxonomic scope" value="Bacteria"/>
</dbReference>
<proteinExistence type="predicted"/>
<organism evidence="3 4">
    <name type="scientific">Simonsiella muelleri ATCC 29453</name>
    <dbReference type="NCBI Taxonomy" id="641147"/>
    <lineage>
        <taxon>Bacteria</taxon>
        <taxon>Pseudomonadati</taxon>
        <taxon>Pseudomonadota</taxon>
        <taxon>Betaproteobacteria</taxon>
        <taxon>Neisseriales</taxon>
        <taxon>Neisseriaceae</taxon>
        <taxon>Simonsiella</taxon>
    </lineage>
</organism>
<keyword evidence="2" id="KW-0732">Signal</keyword>
<reference evidence="3 4" key="1">
    <citation type="submission" date="2010-03" db="EMBL/GenBank/DDBJ databases">
        <authorList>
            <consortium name="The Broad Institute Genome Sequencing Platform"/>
            <person name="Ward D."/>
            <person name="Earl A."/>
            <person name="Feldgarden M."/>
            <person name="Gevers D."/>
            <person name="Young S."/>
            <person name="Zeng Q."/>
            <person name="Koehrsen M."/>
            <person name="Alvarado L."/>
            <person name="Berlin A.M."/>
            <person name="Borenstein D."/>
            <person name="Chapman S.B."/>
            <person name="Chen Z."/>
            <person name="Engels R."/>
            <person name="Freedman E."/>
            <person name="Gellesch M."/>
            <person name="Goldberg J."/>
            <person name="Griggs A."/>
            <person name="Gujja S."/>
            <person name="Heilman E.R."/>
            <person name="Heiman D.I."/>
            <person name="Hepburn T.A."/>
            <person name="Howarth C."/>
            <person name="Jen D."/>
            <person name="Larson L."/>
            <person name="Mehta T."/>
            <person name="Park D."/>
            <person name="Pearson M."/>
            <person name="Richards J."/>
            <person name="Roberts A."/>
            <person name="Saif S."/>
            <person name="Shea T.D."/>
            <person name="Shenoy N."/>
            <person name="Sisk P."/>
            <person name="Stolte C."/>
            <person name="Sykes S.N."/>
            <person name="Walk T."/>
            <person name="White J."/>
            <person name="Yandava C."/>
            <person name="Izard J."/>
            <person name="Baranova O.V."/>
            <person name="Blanton J.M."/>
            <person name="Tanner A.C."/>
            <person name="Dewhirst F."/>
            <person name="Haas B."/>
            <person name="Nusbaum C."/>
            <person name="Birren B."/>
        </authorList>
    </citation>
    <scope>NUCLEOTIDE SEQUENCE [LARGE SCALE GENOMIC DNA]</scope>
    <source>
        <strain evidence="3 4">ATCC 29453</strain>
    </source>
</reference>
<evidence type="ECO:0000256" key="2">
    <source>
        <dbReference type="SAM" id="SignalP"/>
    </source>
</evidence>
<feature type="chain" id="PRO_5004776353" description="DUF4124 domain-containing protein" evidence="2">
    <location>
        <begin position="23"/>
        <end position="142"/>
    </location>
</feature>
<dbReference type="AlphaFoldDB" id="V9H858"/>
<protein>
    <recommendedName>
        <fullName evidence="5">DUF4124 domain-containing protein</fullName>
    </recommendedName>
</protein>
<reference evidence="3 4" key="2">
    <citation type="submission" date="2011-10" db="EMBL/GenBank/DDBJ databases">
        <title>The Genome Sequence of Simonsiella muelleri ATCC 29453.</title>
        <authorList>
            <consortium name="The Broad Institute Genome Sequencing Platform"/>
            <consortium name="The Broad Institute Genome Sequencing Center for Infectious Disease"/>
            <person name="Earl A."/>
            <person name="Ward D."/>
            <person name="Feldgarden M."/>
            <person name="Gevers D."/>
            <person name="Izard J."/>
            <person name="Baranova O.V."/>
            <person name="Blanton J.M."/>
            <person name="Tanner A.C."/>
            <person name="Dewhirst F."/>
            <person name="Young S.K."/>
            <person name="Zeng Q."/>
            <person name="Gargeya S."/>
            <person name="Fitzgerald M."/>
            <person name="Haas B."/>
            <person name="Abouelleil A."/>
            <person name="Alvarado L."/>
            <person name="Arachchi H.M."/>
            <person name="Berlin A."/>
            <person name="Brown A."/>
            <person name="Chapman S.B."/>
            <person name="Chen Z."/>
            <person name="Dunbar C."/>
            <person name="Freedman E."/>
            <person name="Gearin G."/>
            <person name="Goldberg J."/>
            <person name="Griggs A."/>
            <person name="Gujja S."/>
            <person name="Heiman D."/>
            <person name="Howarth C."/>
            <person name="Larson L."/>
            <person name="Lui A."/>
            <person name="MacDonald P.J.P."/>
            <person name="Montmayeur A."/>
            <person name="Murphy C."/>
            <person name="Neiman D."/>
            <person name="Pearson M."/>
            <person name="Priest M."/>
            <person name="Roberts A."/>
            <person name="Saif S."/>
            <person name="Shea T."/>
            <person name="Shenoy N."/>
            <person name="Sisk P."/>
            <person name="Stolte C."/>
            <person name="Sykes S."/>
            <person name="Wortman J."/>
            <person name="Nusbaum C."/>
            <person name="Birren B."/>
        </authorList>
    </citation>
    <scope>NUCLEOTIDE SEQUENCE [LARGE SCALE GENOMIC DNA]</scope>
    <source>
        <strain evidence="3 4">ATCC 29453</strain>
    </source>
</reference>
<comment type="caution">
    <text evidence="3">The sequence shown here is derived from an EMBL/GenBank/DDBJ whole genome shotgun (WGS) entry which is preliminary data.</text>
</comment>
<keyword evidence="4" id="KW-1185">Reference proteome</keyword>
<dbReference type="STRING" id="641147.HMPREF9021_01639"/>